<evidence type="ECO:0000313" key="10">
    <source>
        <dbReference type="Proteomes" id="UP000439678"/>
    </source>
</evidence>
<keyword evidence="5 6" id="KW-0472">Membrane</keyword>
<comment type="subcellular location">
    <subcellularLocation>
        <location evidence="1">Cell membrane</location>
        <topology evidence="1">Multi-pass membrane protein</topology>
    </subcellularLocation>
</comment>
<feature type="transmembrane region" description="Helical" evidence="6">
    <location>
        <begin position="155"/>
        <end position="175"/>
    </location>
</feature>
<proteinExistence type="predicted"/>
<evidence type="ECO:0000313" key="7">
    <source>
        <dbReference type="EMBL" id="KEO46980.1"/>
    </source>
</evidence>
<evidence type="ECO:0000256" key="2">
    <source>
        <dbReference type="ARBA" id="ARBA00022475"/>
    </source>
</evidence>
<dbReference type="AlphaFoldDB" id="A0A074J3U6"/>
<dbReference type="InterPro" id="IPR043428">
    <property type="entry name" value="LivM-like"/>
</dbReference>
<dbReference type="RefSeq" id="WP_037600371.1">
    <property type="nucleotide sequence ID" value="NZ_CP020451.2"/>
</dbReference>
<dbReference type="GO" id="GO:0015658">
    <property type="term" value="F:branched-chain amino acid transmembrane transporter activity"/>
    <property type="evidence" value="ECO:0007669"/>
    <property type="project" value="InterPro"/>
</dbReference>
<feature type="transmembrane region" description="Helical" evidence="6">
    <location>
        <begin position="90"/>
        <end position="110"/>
    </location>
</feature>
<dbReference type="EMBL" id="WMYO01000004">
    <property type="protein sequence ID" value="MTR27763.1"/>
    <property type="molecule type" value="Genomic_DNA"/>
</dbReference>
<evidence type="ECO:0000256" key="5">
    <source>
        <dbReference type="ARBA" id="ARBA00023136"/>
    </source>
</evidence>
<evidence type="ECO:0000256" key="1">
    <source>
        <dbReference type="ARBA" id="ARBA00004651"/>
    </source>
</evidence>
<evidence type="ECO:0000256" key="4">
    <source>
        <dbReference type="ARBA" id="ARBA00022989"/>
    </source>
</evidence>
<sequence length="316" mass="33919">MKKNLKVNLIWFGLIIGLFLVLKALELSGIMNLYYIQILMGIGISILMGLGTNLVLGFSGQFTLGQAGFMAIGAYSSAIITGMMPTYDGFYLSMVVGVIIAAIVALIFGLPTLRLKGDYLAIATLGMAEIIRIIIVNGGELTNGAAGLTGILPYTSWPVIYFFVVIITILVLNFLRSATGRQAITLREDEIAAESMGVNVTKMKVLIFVIGAMISAIAGSLYVSYIGTVVPKDFTIMKSIDYLIIAVLGGLGSITGTIIAAVVLGIINMFLQNVSNLRMIIYALALILVMLFRPGGLLGTKELYLSKFFNKSKEGK</sequence>
<keyword evidence="2" id="KW-1003">Cell membrane</keyword>
<feature type="transmembrane region" description="Helical" evidence="6">
    <location>
        <begin position="242"/>
        <end position="267"/>
    </location>
</feature>
<dbReference type="CDD" id="cd06581">
    <property type="entry name" value="TM_PBP1_LivM_like"/>
    <property type="match status" value="1"/>
</dbReference>
<feature type="transmembrane region" description="Helical" evidence="6">
    <location>
        <begin position="34"/>
        <end position="56"/>
    </location>
</feature>
<feature type="transmembrane region" description="Helical" evidence="6">
    <location>
        <begin position="117"/>
        <end position="135"/>
    </location>
</feature>
<keyword evidence="4 6" id="KW-1133">Transmembrane helix</keyword>
<organism evidence="7 9">
    <name type="scientific">Streptococcus salivarius</name>
    <dbReference type="NCBI Taxonomy" id="1304"/>
    <lineage>
        <taxon>Bacteria</taxon>
        <taxon>Bacillati</taxon>
        <taxon>Bacillota</taxon>
        <taxon>Bacilli</taxon>
        <taxon>Lactobacillales</taxon>
        <taxon>Streptococcaceae</taxon>
        <taxon>Streptococcus</taxon>
    </lineage>
</organism>
<protein>
    <submittedName>
        <fullName evidence="7">Branched-chain amino acid ABC transporter permease</fullName>
    </submittedName>
</protein>
<feature type="transmembrane region" description="Helical" evidence="6">
    <location>
        <begin position="63"/>
        <end position="84"/>
    </location>
</feature>
<reference evidence="7 9" key="1">
    <citation type="submission" date="2014-04" db="EMBL/GenBank/DDBJ databases">
        <title>Variable characteristics of bacteriocin-producing Streptococcus salivarius strains isolated from Malaysian subjects.</title>
        <authorList>
            <person name="Philip K."/>
            <person name="Barbour A."/>
        </authorList>
    </citation>
    <scope>NUCLEOTIDE SEQUENCE [LARGE SCALE GENOMIC DNA]</scope>
    <source>
        <strain evidence="7 9">NU10</strain>
    </source>
</reference>
<dbReference type="Pfam" id="PF02653">
    <property type="entry name" value="BPD_transp_2"/>
    <property type="match status" value="1"/>
</dbReference>
<dbReference type="PANTHER" id="PTHR30482">
    <property type="entry name" value="HIGH-AFFINITY BRANCHED-CHAIN AMINO ACID TRANSPORT SYSTEM PERMEASE"/>
    <property type="match status" value="1"/>
</dbReference>
<dbReference type="InterPro" id="IPR001851">
    <property type="entry name" value="ABC_transp_permease"/>
</dbReference>
<dbReference type="GO" id="GO:0005886">
    <property type="term" value="C:plasma membrane"/>
    <property type="evidence" value="ECO:0007669"/>
    <property type="project" value="UniProtKB-SubCell"/>
</dbReference>
<gene>
    <name evidence="7" type="ORF">DL07_00935</name>
    <name evidence="8" type="ORF">GMC65_05230</name>
</gene>
<dbReference type="EMBL" id="JJMT01000001">
    <property type="protein sequence ID" value="KEO46980.1"/>
    <property type="molecule type" value="Genomic_DNA"/>
</dbReference>
<evidence type="ECO:0000256" key="6">
    <source>
        <dbReference type="SAM" id="Phobius"/>
    </source>
</evidence>
<evidence type="ECO:0000256" key="3">
    <source>
        <dbReference type="ARBA" id="ARBA00022692"/>
    </source>
</evidence>
<feature type="transmembrane region" description="Helical" evidence="6">
    <location>
        <begin position="205"/>
        <end position="230"/>
    </location>
</feature>
<evidence type="ECO:0000313" key="9">
    <source>
        <dbReference type="Proteomes" id="UP000027855"/>
    </source>
</evidence>
<feature type="transmembrane region" description="Helical" evidence="6">
    <location>
        <begin position="279"/>
        <end position="299"/>
    </location>
</feature>
<accession>A0A074J3U6</accession>
<evidence type="ECO:0000313" key="8">
    <source>
        <dbReference type="EMBL" id="MTR27763.1"/>
    </source>
</evidence>
<comment type="caution">
    <text evidence="7">The sequence shown here is derived from an EMBL/GenBank/DDBJ whole genome shotgun (WGS) entry which is preliminary data.</text>
</comment>
<dbReference type="PANTHER" id="PTHR30482:SF10">
    <property type="entry name" value="HIGH-AFFINITY BRANCHED-CHAIN AMINO ACID TRANSPORT PROTEIN BRAE"/>
    <property type="match status" value="1"/>
</dbReference>
<reference evidence="8 10" key="2">
    <citation type="journal article" date="2019" name="Nat. Med.">
        <title>A library of human gut bacterial isolates paired with longitudinal multiomics data enables mechanistic microbiome research.</title>
        <authorList>
            <person name="Poyet M."/>
            <person name="Groussin M."/>
            <person name="Gibbons S.M."/>
            <person name="Avila-Pacheco J."/>
            <person name="Jiang X."/>
            <person name="Kearney S.M."/>
            <person name="Perrotta A.R."/>
            <person name="Berdy B."/>
            <person name="Zhao S."/>
            <person name="Lieberman T.D."/>
            <person name="Swanson P.K."/>
            <person name="Smith M."/>
            <person name="Roesemann S."/>
            <person name="Alexander J.E."/>
            <person name="Rich S.A."/>
            <person name="Livny J."/>
            <person name="Vlamakis H."/>
            <person name="Clish C."/>
            <person name="Bullock K."/>
            <person name="Deik A."/>
            <person name="Scott J."/>
            <person name="Pierce K.A."/>
            <person name="Xavier R.J."/>
            <person name="Alm E.J."/>
        </authorList>
    </citation>
    <scope>NUCLEOTIDE SEQUENCE [LARGE SCALE GENOMIC DNA]</scope>
    <source>
        <strain evidence="8 10">BIOML-A4</strain>
    </source>
</reference>
<name>A0A074J3U6_STRSL</name>
<keyword evidence="3 6" id="KW-0812">Transmembrane</keyword>
<dbReference type="Proteomes" id="UP000439678">
    <property type="component" value="Unassembled WGS sequence"/>
</dbReference>
<dbReference type="Proteomes" id="UP000027855">
    <property type="component" value="Unassembled WGS sequence"/>
</dbReference>